<name>A0A928DPJ6_9BACT</name>
<dbReference type="InterPro" id="IPR036582">
    <property type="entry name" value="Mao_N_sf"/>
</dbReference>
<proteinExistence type="predicted"/>
<dbReference type="InterPro" id="IPR050695">
    <property type="entry name" value="N-acetylmuramoyl_amidase_3"/>
</dbReference>
<evidence type="ECO:0000256" key="2">
    <source>
        <dbReference type="ARBA" id="ARBA00011901"/>
    </source>
</evidence>
<dbReference type="CDD" id="cd02696">
    <property type="entry name" value="MurNAc-LAA"/>
    <property type="match status" value="1"/>
</dbReference>
<dbReference type="InterPro" id="IPR002508">
    <property type="entry name" value="MurNAc-LAA_cat"/>
</dbReference>
<evidence type="ECO:0000256" key="1">
    <source>
        <dbReference type="ARBA" id="ARBA00001561"/>
    </source>
</evidence>
<dbReference type="Proteomes" id="UP000725649">
    <property type="component" value="Unassembled WGS sequence"/>
</dbReference>
<evidence type="ECO:0000313" key="7">
    <source>
        <dbReference type="EMBL" id="MBE6420801.1"/>
    </source>
</evidence>
<evidence type="ECO:0000256" key="4">
    <source>
        <dbReference type="SAM" id="MobiDB-lite"/>
    </source>
</evidence>
<dbReference type="EMBL" id="SUVG01000002">
    <property type="protein sequence ID" value="MBE6420801.1"/>
    <property type="molecule type" value="Genomic_DNA"/>
</dbReference>
<dbReference type="Pfam" id="PF07833">
    <property type="entry name" value="Cu_amine_oxidN1"/>
    <property type="match status" value="1"/>
</dbReference>
<evidence type="ECO:0000259" key="6">
    <source>
        <dbReference type="SMART" id="SM00646"/>
    </source>
</evidence>
<protein>
    <recommendedName>
        <fullName evidence="2">N-acetylmuramoyl-L-alanine amidase</fullName>
        <ecNumber evidence="2">3.5.1.28</ecNumber>
    </recommendedName>
</protein>
<dbReference type="AlphaFoldDB" id="A0A928DPJ6"/>
<dbReference type="Gene3D" id="3.30.457.10">
    <property type="entry name" value="Copper amine oxidase-like, N-terminal domain"/>
    <property type="match status" value="1"/>
</dbReference>
<feature type="chain" id="PRO_5037840670" description="N-acetylmuramoyl-L-alanine amidase" evidence="5">
    <location>
        <begin position="23"/>
        <end position="563"/>
    </location>
</feature>
<accession>A0A928DPJ6</accession>
<dbReference type="GO" id="GO:0030288">
    <property type="term" value="C:outer membrane-bounded periplasmic space"/>
    <property type="evidence" value="ECO:0007669"/>
    <property type="project" value="TreeGrafter"/>
</dbReference>
<feature type="domain" description="MurNAc-LAA" evidence="6">
    <location>
        <begin position="398"/>
        <end position="553"/>
    </location>
</feature>
<organism evidence="7 8">
    <name type="scientific">Candidatus Avelusimicrobium gallicola</name>
    <dbReference type="NCBI Taxonomy" id="2562704"/>
    <lineage>
        <taxon>Bacteria</taxon>
        <taxon>Pseudomonadati</taxon>
        <taxon>Elusimicrobiota</taxon>
        <taxon>Elusimicrobia</taxon>
        <taxon>Elusimicrobiales</taxon>
        <taxon>Elusimicrobiaceae</taxon>
        <taxon>Candidatus Avelusimicrobium</taxon>
    </lineage>
</organism>
<dbReference type="InterPro" id="IPR012854">
    <property type="entry name" value="Cu_amine_oxidase-like_N"/>
</dbReference>
<dbReference type="SUPFAM" id="SSF55383">
    <property type="entry name" value="Copper amine oxidase, domain N"/>
    <property type="match status" value="1"/>
</dbReference>
<dbReference type="FunFam" id="3.40.630.40:FF:000005">
    <property type="entry name" value="N-acetylmuramoyl-L-alanine amidase (AmiA)"/>
    <property type="match status" value="1"/>
</dbReference>
<reference evidence="7" key="1">
    <citation type="submission" date="2019-04" db="EMBL/GenBank/DDBJ databases">
        <title>Evolution of Biomass-Degrading Anaerobic Consortia Revealed by Metagenomics.</title>
        <authorList>
            <person name="Peng X."/>
        </authorList>
    </citation>
    <scope>NUCLEOTIDE SEQUENCE</scope>
    <source>
        <strain evidence="7">SIG66</strain>
    </source>
</reference>
<evidence type="ECO:0000256" key="5">
    <source>
        <dbReference type="SAM" id="SignalP"/>
    </source>
</evidence>
<dbReference type="GO" id="GO:0008745">
    <property type="term" value="F:N-acetylmuramoyl-L-alanine amidase activity"/>
    <property type="evidence" value="ECO:0007669"/>
    <property type="project" value="UniProtKB-EC"/>
</dbReference>
<evidence type="ECO:0000313" key="8">
    <source>
        <dbReference type="Proteomes" id="UP000725649"/>
    </source>
</evidence>
<dbReference type="SUPFAM" id="SSF53187">
    <property type="entry name" value="Zn-dependent exopeptidases"/>
    <property type="match status" value="1"/>
</dbReference>
<sequence length="563" mass="62723">MKRVFSYILSLLLCLFSGAVYAQDEVSFTVAGRDKGSVEAMEANGVMYVDLQKTARKLGAEVELFAQSKQAKVTGKGFYAILTASLKEIIVNARPKTLKAPIIINGSKMMAPVEFFLLPSFQKAIGKEISYHKKTFTVERPYDLQRTENKLSKQDSLIVFDKQKKLTWTTSQPNKHTVLVTFPGATVKRDEFFRLKTDFISSADIRQSSDNAVLKVILGKDANDWSFTEQQGKLVFRAGAKKADPVLTPEKPTVLTPEPAQEPAPKAPFVQGPSEVAPKPSVLTEDDGFVEMFAEEKPAPVMSPAPNTDDKNNQPAKTAPVIKTEPHPLAIKPAHKKMRIMVDPGHGGKDPGAVRSRYREKNWNLDVSKELVRLLKKGGFEVKMTREDDTFISLSGRSKASNTFKADLFVSIHTNASKNRRAHGFQVYFRSEKATDEEAEEVAALENEAMQYEEVHYNFVDALLQSLAKNEYINESSKVAGYVRNAVYKQPGIGIAVNQNSSVRQANFYVLKGVQSPAVLVEMGYISSTKDRARLSNSTVRKRMAQGIYNGIYNYAKKEGWIK</sequence>
<feature type="region of interest" description="Disordered" evidence="4">
    <location>
        <begin position="299"/>
        <end position="319"/>
    </location>
</feature>
<evidence type="ECO:0000256" key="3">
    <source>
        <dbReference type="ARBA" id="ARBA00022801"/>
    </source>
</evidence>
<dbReference type="EC" id="3.5.1.28" evidence="2"/>
<gene>
    <name evidence="7" type="ORF">E7027_01445</name>
</gene>
<dbReference type="SMART" id="SM00646">
    <property type="entry name" value="Ami_3"/>
    <property type="match status" value="1"/>
</dbReference>
<dbReference type="PANTHER" id="PTHR30404">
    <property type="entry name" value="N-ACETYLMURAMOYL-L-ALANINE AMIDASE"/>
    <property type="match status" value="1"/>
</dbReference>
<dbReference type="PANTHER" id="PTHR30404:SF0">
    <property type="entry name" value="N-ACETYLMURAMOYL-L-ALANINE AMIDASE AMIC"/>
    <property type="match status" value="1"/>
</dbReference>
<dbReference type="Pfam" id="PF01520">
    <property type="entry name" value="Amidase_3"/>
    <property type="match status" value="1"/>
</dbReference>
<feature type="signal peptide" evidence="5">
    <location>
        <begin position="1"/>
        <end position="22"/>
    </location>
</feature>
<feature type="region of interest" description="Disordered" evidence="4">
    <location>
        <begin position="247"/>
        <end position="279"/>
    </location>
</feature>
<comment type="caution">
    <text evidence="7">The sequence shown here is derived from an EMBL/GenBank/DDBJ whole genome shotgun (WGS) entry which is preliminary data.</text>
</comment>
<dbReference type="GO" id="GO:0009253">
    <property type="term" value="P:peptidoglycan catabolic process"/>
    <property type="evidence" value="ECO:0007669"/>
    <property type="project" value="InterPro"/>
</dbReference>
<keyword evidence="3" id="KW-0378">Hydrolase</keyword>
<keyword evidence="5" id="KW-0732">Signal</keyword>
<dbReference type="Gene3D" id="3.40.630.40">
    <property type="entry name" value="Zn-dependent exopeptidases"/>
    <property type="match status" value="1"/>
</dbReference>
<comment type="catalytic activity">
    <reaction evidence="1">
        <text>Hydrolyzes the link between N-acetylmuramoyl residues and L-amino acid residues in certain cell-wall glycopeptides.</text>
        <dbReference type="EC" id="3.5.1.28"/>
    </reaction>
</comment>